<feature type="coiled-coil region" evidence="8">
    <location>
        <begin position="81"/>
        <end position="109"/>
    </location>
</feature>
<dbReference type="GO" id="GO:0005524">
    <property type="term" value="F:ATP binding"/>
    <property type="evidence" value="ECO:0007669"/>
    <property type="project" value="UniProtKB-KW"/>
</dbReference>
<dbReference type="NCBIfam" id="NF003917">
    <property type="entry name" value="PRK05443.1-1"/>
    <property type="match status" value="1"/>
</dbReference>
<keyword evidence="6" id="KW-0460">Magnesium</keyword>
<evidence type="ECO:0000259" key="12">
    <source>
        <dbReference type="Pfam" id="PF17941"/>
    </source>
</evidence>
<comment type="cofactor">
    <cofactor evidence="6">
        <name>Mg(2+)</name>
        <dbReference type="ChEBI" id="CHEBI:18420"/>
    </cofactor>
</comment>
<feature type="domain" description="Polyphosphate kinase N-terminal" evidence="10">
    <location>
        <begin position="7"/>
        <end position="113"/>
    </location>
</feature>
<dbReference type="Pfam" id="PF13089">
    <property type="entry name" value="PP_kinase_N"/>
    <property type="match status" value="1"/>
</dbReference>
<dbReference type="InterPro" id="IPR024953">
    <property type="entry name" value="PP_kinase_middle"/>
</dbReference>
<dbReference type="Pfam" id="PF17941">
    <property type="entry name" value="PP_kinase_C_1"/>
    <property type="match status" value="1"/>
</dbReference>
<dbReference type="InterPro" id="IPR036832">
    <property type="entry name" value="PPK_N_dom_sf"/>
</dbReference>
<protein>
    <recommendedName>
        <fullName evidence="6 7">Polyphosphate kinase</fullName>
        <ecNumber evidence="6 7">2.7.4.1</ecNumber>
    </recommendedName>
    <alternativeName>
        <fullName evidence="6">ATP-polyphosphate phosphotransferase</fullName>
    </alternativeName>
    <alternativeName>
        <fullName evidence="6">Polyphosphoric acid kinase</fullName>
    </alternativeName>
</protein>
<evidence type="ECO:0000256" key="7">
    <source>
        <dbReference type="RuleBase" id="RU003800"/>
    </source>
</evidence>
<dbReference type="EC" id="2.7.4.1" evidence="6 7"/>
<dbReference type="CDD" id="cd09164">
    <property type="entry name" value="PLDc_EcPPK1_C1_like"/>
    <property type="match status" value="1"/>
</dbReference>
<feature type="binding site" evidence="6">
    <location>
        <position position="468"/>
    </location>
    <ligand>
        <name>ATP</name>
        <dbReference type="ChEBI" id="CHEBI:30616"/>
    </ligand>
</feature>
<evidence type="ECO:0000256" key="2">
    <source>
        <dbReference type="ARBA" id="ARBA00022679"/>
    </source>
</evidence>
<dbReference type="GO" id="GO:0008976">
    <property type="term" value="F:polyphosphate kinase activity"/>
    <property type="evidence" value="ECO:0007669"/>
    <property type="project" value="UniProtKB-UniRule"/>
</dbReference>
<dbReference type="Gene3D" id="1.20.58.310">
    <property type="entry name" value="Polyphosphate kinase N-terminal domain"/>
    <property type="match status" value="1"/>
</dbReference>
<gene>
    <name evidence="13" type="primary">ppk1</name>
    <name evidence="6" type="synonym">ppk</name>
    <name evidence="13" type="ORF">F8C67_02970</name>
</gene>
<dbReference type="SUPFAM" id="SSF140356">
    <property type="entry name" value="PPK N-terminal domain-like"/>
    <property type="match status" value="1"/>
</dbReference>
<evidence type="ECO:0000259" key="11">
    <source>
        <dbReference type="Pfam" id="PF13090"/>
    </source>
</evidence>
<dbReference type="Gene3D" id="3.30.870.10">
    <property type="entry name" value="Endonuclease Chain A"/>
    <property type="match status" value="2"/>
</dbReference>
<accession>A0A6N6RME6</accession>
<dbReference type="InterPro" id="IPR036830">
    <property type="entry name" value="PP_kinase_middle_dom_sf"/>
</dbReference>
<dbReference type="GO" id="GO:0046872">
    <property type="term" value="F:metal ion binding"/>
    <property type="evidence" value="ECO:0007669"/>
    <property type="project" value="UniProtKB-KW"/>
</dbReference>
<evidence type="ECO:0000256" key="5">
    <source>
        <dbReference type="ARBA" id="ARBA00022840"/>
    </source>
</evidence>
<evidence type="ECO:0000313" key="13">
    <source>
        <dbReference type="EMBL" id="KAB2814722.1"/>
    </source>
</evidence>
<dbReference type="SUPFAM" id="SSF143724">
    <property type="entry name" value="PHP14-like"/>
    <property type="match status" value="1"/>
</dbReference>
<keyword evidence="14" id="KW-1185">Reference proteome</keyword>
<dbReference type="InterPro" id="IPR003414">
    <property type="entry name" value="PP_kinase"/>
</dbReference>
<evidence type="ECO:0000313" key="14">
    <source>
        <dbReference type="Proteomes" id="UP000468650"/>
    </source>
</evidence>
<comment type="similarity">
    <text evidence="6 7">Belongs to the polyphosphate kinase 1 (PPK1) family.</text>
</comment>
<evidence type="ECO:0000256" key="6">
    <source>
        <dbReference type="HAMAP-Rule" id="MF_00347"/>
    </source>
</evidence>
<dbReference type="SUPFAM" id="SSF56024">
    <property type="entry name" value="Phospholipase D/nuclease"/>
    <property type="match status" value="2"/>
</dbReference>
<dbReference type="PIRSF" id="PIRSF015589">
    <property type="entry name" value="PP_kinase"/>
    <property type="match status" value="1"/>
</dbReference>
<dbReference type="Pfam" id="PF02503">
    <property type="entry name" value="PP_kinase"/>
    <property type="match status" value="1"/>
</dbReference>
<sequence length="690" mass="80603">MSDVKRYVNRDLSWLRFNARVLQEAADTDVPLIERMRFLGIFSNNLDEFFRVRYASIKRMNTLKGKKVKEQLGGWSPQKLLKALTEEVIRQQEEATRIYDELILELEKENVVILNEQNLTHAQQRFVRKYYVEKVSPSVFILLLNDREEFPELRDKSIYLAIKLIRNADPDNPVYSLIEVPSELIGRFVLLPKYGKNYIMFLDDLIRFNLKYAFFIYPFDKIEAHTIKITRDAELDLDNDVSKSFLEKIEKGLKARKIGDPVRFVYDKELPRDYLTFFKENMELDSYDSLIPGGRYHNKKDLMKFPNVGRRDLEYPKVEPVYHPDLDMERSILQVVRQKDVLIFLPYHTFSYLIRFLREAAIDPQVENIKITLYRLADQSRVISALINAAKNGKNVTVVIELQARFDEEANIEWTEKLRADGVNVISGVPGLKVHSKVALVQRREGKKLVDYAIIGTGNYHEGTAKIYTDYHLMTADKRITKEIRNIFEFIRANYQVFKYEHLIVSPHYTRERFISYIDNEIANAKAGKPASMFLKMNSLSDYDMVEKLYEANNAGVKIRLIIRGICCLIPGIPGMSENIEAISVIDRFLEHSRVYIFENGGDTRCFIASADFMTRNLDHRLEVSTPIYSKSVLREIRDHMEILWKDNVKGRIHNAEQDNTYRKVPGPRIRSQTAMADYVAQQLRRGGRQ</sequence>
<keyword evidence="1 6" id="KW-0597">Phosphoprotein</keyword>
<dbReference type="InterPro" id="IPR025198">
    <property type="entry name" value="PPK_N_dom"/>
</dbReference>
<feature type="domain" description="Polyphosphate kinase C-terminal" evidence="11">
    <location>
        <begin position="503"/>
        <end position="666"/>
    </location>
</feature>
<keyword evidence="4 6" id="KW-0418">Kinase</keyword>
<dbReference type="HAMAP" id="MF_00347">
    <property type="entry name" value="Polyphosphate_kinase"/>
    <property type="match status" value="1"/>
</dbReference>
<feature type="domain" description="Polyphosphate kinase middle" evidence="9">
    <location>
        <begin position="123"/>
        <end position="305"/>
    </location>
</feature>
<evidence type="ECO:0000256" key="1">
    <source>
        <dbReference type="ARBA" id="ARBA00022553"/>
    </source>
</evidence>
<dbReference type="OrthoDB" id="9761456at2"/>
<feature type="active site" description="Phosphohistidine intermediate" evidence="6">
    <location>
        <position position="435"/>
    </location>
</feature>
<dbReference type="Gene3D" id="3.30.1840.10">
    <property type="entry name" value="Polyphosphate kinase middle domain"/>
    <property type="match status" value="1"/>
</dbReference>
<feature type="binding site" evidence="6">
    <location>
        <position position="564"/>
    </location>
    <ligand>
        <name>ATP</name>
        <dbReference type="ChEBI" id="CHEBI:30616"/>
    </ligand>
</feature>
<dbReference type="Proteomes" id="UP000468650">
    <property type="component" value="Unassembled WGS sequence"/>
</dbReference>
<feature type="binding site" evidence="6">
    <location>
        <position position="405"/>
    </location>
    <ligand>
        <name>Mg(2+)</name>
        <dbReference type="ChEBI" id="CHEBI:18420"/>
    </ligand>
</feature>
<keyword evidence="5 6" id="KW-0067">ATP-binding</keyword>
<comment type="PTM">
    <text evidence="6 7">An intermediate of this reaction is the autophosphorylated ppk in which a phosphate is covalently linked to a histidine residue through a N-P bond.</text>
</comment>
<evidence type="ECO:0000256" key="4">
    <source>
        <dbReference type="ARBA" id="ARBA00022777"/>
    </source>
</evidence>
<dbReference type="EMBL" id="WBVO01000001">
    <property type="protein sequence ID" value="KAB2814722.1"/>
    <property type="molecule type" value="Genomic_DNA"/>
</dbReference>
<comment type="caution">
    <text evidence="13">The sequence shown here is derived from an EMBL/GenBank/DDBJ whole genome shotgun (WGS) entry which is preliminary data.</text>
</comment>
<evidence type="ECO:0000259" key="10">
    <source>
        <dbReference type="Pfam" id="PF13089"/>
    </source>
</evidence>
<dbReference type="InterPro" id="IPR041108">
    <property type="entry name" value="PP_kinase_C_1"/>
</dbReference>
<dbReference type="RefSeq" id="WP_151666301.1">
    <property type="nucleotide sequence ID" value="NZ_WBVO01000001.1"/>
</dbReference>
<dbReference type="InterPro" id="IPR025200">
    <property type="entry name" value="PPK_C_dom2"/>
</dbReference>
<keyword evidence="6" id="KW-0479">Metal-binding</keyword>
<dbReference type="NCBIfam" id="TIGR03705">
    <property type="entry name" value="poly_P_kin"/>
    <property type="match status" value="1"/>
</dbReference>
<keyword evidence="8" id="KW-0175">Coiled coil</keyword>
<dbReference type="NCBIfam" id="NF003925">
    <property type="entry name" value="PRK05443.3-3"/>
    <property type="match status" value="1"/>
</dbReference>
<dbReference type="GO" id="GO:0009358">
    <property type="term" value="C:polyphosphate kinase complex"/>
    <property type="evidence" value="ECO:0007669"/>
    <property type="project" value="InterPro"/>
</dbReference>
<feature type="binding site" evidence="6">
    <location>
        <position position="375"/>
    </location>
    <ligand>
        <name>Mg(2+)</name>
        <dbReference type="ChEBI" id="CHEBI:18420"/>
    </ligand>
</feature>
<dbReference type="PANTHER" id="PTHR30218">
    <property type="entry name" value="POLYPHOSPHATE KINASE"/>
    <property type="match status" value="1"/>
</dbReference>
<feature type="domain" description="Polyphosphate kinase C-terminal" evidence="12">
    <location>
        <begin position="332"/>
        <end position="495"/>
    </location>
</feature>
<feature type="binding site" evidence="6">
    <location>
        <position position="592"/>
    </location>
    <ligand>
        <name>ATP</name>
        <dbReference type="ChEBI" id="CHEBI:30616"/>
    </ligand>
</feature>
<evidence type="ECO:0000256" key="8">
    <source>
        <dbReference type="SAM" id="Coils"/>
    </source>
</evidence>
<organism evidence="13 14">
    <name type="scientific">Phaeocystidibacter luteus</name>
    <dbReference type="NCBI Taxonomy" id="911197"/>
    <lineage>
        <taxon>Bacteria</taxon>
        <taxon>Pseudomonadati</taxon>
        <taxon>Bacteroidota</taxon>
        <taxon>Flavobacteriia</taxon>
        <taxon>Flavobacteriales</taxon>
        <taxon>Phaeocystidibacteraceae</taxon>
        <taxon>Phaeocystidibacter</taxon>
    </lineage>
</organism>
<keyword evidence="2 6" id="KW-0808">Transferase</keyword>
<dbReference type="Pfam" id="PF13090">
    <property type="entry name" value="PP_kinase_C"/>
    <property type="match status" value="1"/>
</dbReference>
<evidence type="ECO:0000259" key="9">
    <source>
        <dbReference type="Pfam" id="PF02503"/>
    </source>
</evidence>
<feature type="binding site" evidence="6">
    <location>
        <position position="45"/>
    </location>
    <ligand>
        <name>ATP</name>
        <dbReference type="ChEBI" id="CHEBI:30616"/>
    </ligand>
</feature>
<name>A0A6N6RME6_9FLAO</name>
<dbReference type="GO" id="GO:0006799">
    <property type="term" value="P:polyphosphate biosynthetic process"/>
    <property type="evidence" value="ECO:0007669"/>
    <property type="project" value="UniProtKB-UniRule"/>
</dbReference>
<dbReference type="AlphaFoldDB" id="A0A6N6RME6"/>
<keyword evidence="3 6" id="KW-0547">Nucleotide-binding</keyword>
<comment type="function">
    <text evidence="6 7">Catalyzes the reversible transfer of the terminal phosphate of ATP to form a long-chain polyphosphate (polyP).</text>
</comment>
<evidence type="ECO:0000256" key="3">
    <source>
        <dbReference type="ARBA" id="ARBA00022741"/>
    </source>
</evidence>
<dbReference type="CDD" id="cd09167">
    <property type="entry name" value="PLDc_EcPPK1_C2_like"/>
    <property type="match status" value="1"/>
</dbReference>
<dbReference type="PANTHER" id="PTHR30218:SF0">
    <property type="entry name" value="POLYPHOSPHATE KINASE"/>
    <property type="match status" value="1"/>
</dbReference>
<comment type="catalytic activity">
    <reaction evidence="6 7">
        <text>[phosphate](n) + ATP = [phosphate](n+1) + ADP</text>
        <dbReference type="Rhea" id="RHEA:19573"/>
        <dbReference type="Rhea" id="RHEA-COMP:9859"/>
        <dbReference type="Rhea" id="RHEA-COMP:14280"/>
        <dbReference type="ChEBI" id="CHEBI:16838"/>
        <dbReference type="ChEBI" id="CHEBI:30616"/>
        <dbReference type="ChEBI" id="CHEBI:456216"/>
        <dbReference type="EC" id="2.7.4.1"/>
    </reaction>
</comment>
<proteinExistence type="inferred from homology"/>
<reference evidence="13 14" key="1">
    <citation type="submission" date="2019-09" db="EMBL/GenBank/DDBJ databases">
        <title>Genomes of family Cryomorphaceae.</title>
        <authorList>
            <person name="Bowman J.P."/>
        </authorList>
    </citation>
    <scope>NUCLEOTIDE SEQUENCE [LARGE SCALE GENOMIC DNA]</scope>
    <source>
        <strain evidence="13 14">LMG 25704</strain>
    </source>
</reference>